<keyword evidence="4" id="KW-1185">Reference proteome</keyword>
<evidence type="ECO:0000313" key="5">
    <source>
        <dbReference type="WBParaSite" id="SPAL_0000456900.1"/>
    </source>
</evidence>
<dbReference type="PANTHER" id="PTHR10127:SF850">
    <property type="entry name" value="METALLOENDOPEPTIDASE"/>
    <property type="match status" value="1"/>
</dbReference>
<dbReference type="GO" id="GO:0006508">
    <property type="term" value="P:proteolysis"/>
    <property type="evidence" value="ECO:0007669"/>
    <property type="project" value="InterPro"/>
</dbReference>
<dbReference type="InterPro" id="IPR024079">
    <property type="entry name" value="MetalloPept_cat_dom_sf"/>
</dbReference>
<dbReference type="PANTHER" id="PTHR10127">
    <property type="entry name" value="DISCOIDIN, CUB, EGF, LAMININ , AND ZINC METALLOPROTEASE DOMAIN CONTAINING"/>
    <property type="match status" value="1"/>
</dbReference>
<dbReference type="Proteomes" id="UP000046392">
    <property type="component" value="Unplaced"/>
</dbReference>
<feature type="domain" description="Peptidase M12A" evidence="2">
    <location>
        <begin position="24"/>
        <end position="107"/>
    </location>
</feature>
<keyword evidence="1" id="KW-0732">Signal</keyword>
<dbReference type="InterPro" id="IPR001506">
    <property type="entry name" value="Peptidase_M12A"/>
</dbReference>
<feature type="domain" description="DUF5648" evidence="3">
    <location>
        <begin position="331"/>
        <end position="425"/>
    </location>
</feature>
<dbReference type="Gene3D" id="3.40.390.10">
    <property type="entry name" value="Collagenase (Catalytic Domain)"/>
    <property type="match status" value="1"/>
</dbReference>
<dbReference type="Pfam" id="PF01400">
    <property type="entry name" value="Astacin"/>
    <property type="match status" value="1"/>
</dbReference>
<accession>A0A0N5BEZ9</accession>
<dbReference type="AlphaFoldDB" id="A0A0N5BEZ9"/>
<dbReference type="GO" id="GO:0004222">
    <property type="term" value="F:metalloendopeptidase activity"/>
    <property type="evidence" value="ECO:0007669"/>
    <property type="project" value="InterPro"/>
</dbReference>
<sequence>MVFINILFFTTLYVLITLNNCSNKWPNGTIPYIFDQKLRTNYLQKYSLFNTLIDLNKRTCLRFVPKKEKDTNFVEFRYYTRNPSCWNFLTYSNGSNIVAGGPACLSPKNLFHKHNFTDCDIQYINLLYKCPKFIPQLLNCNSSYTILTDKKVKNLYKFNEKKQKWFGNNESFKKYDVNKKDNFLNVTTKDIKELLRLYKKTNNTSLNSIFTKKVQLPTIKSSTIPIPKATSFIETTTSTMTTTKQTKVINDTCDINCNFNIYLKRLFVLHNGNFNVRDTMLESDTLSLKQLQTDNYILQSKEKIFFLNKFSIFLDGDAFISKMENNDSCSCTVPLYRLFNSIISDHFYTTNETELRSARAINGYKFEKIEGYCSQNAGCGALLPLYRFYNPLINDHLYTTDGKEMLFYKNNLIYGYIFERIECYLWNRQNIIKYCNK</sequence>
<evidence type="ECO:0000313" key="4">
    <source>
        <dbReference type="Proteomes" id="UP000046392"/>
    </source>
</evidence>
<organism evidence="4 5">
    <name type="scientific">Strongyloides papillosus</name>
    <name type="common">Intestinal threadworm</name>
    <dbReference type="NCBI Taxonomy" id="174720"/>
    <lineage>
        <taxon>Eukaryota</taxon>
        <taxon>Metazoa</taxon>
        <taxon>Ecdysozoa</taxon>
        <taxon>Nematoda</taxon>
        <taxon>Chromadorea</taxon>
        <taxon>Rhabditida</taxon>
        <taxon>Tylenchina</taxon>
        <taxon>Panagrolaimomorpha</taxon>
        <taxon>Strongyloidoidea</taxon>
        <taxon>Strongyloididae</taxon>
        <taxon>Strongyloides</taxon>
    </lineage>
</organism>
<dbReference type="Pfam" id="PF18885">
    <property type="entry name" value="DUF5648"/>
    <property type="match status" value="1"/>
</dbReference>
<reference evidence="5" key="1">
    <citation type="submission" date="2017-02" db="UniProtKB">
        <authorList>
            <consortium name="WormBaseParasite"/>
        </authorList>
    </citation>
    <scope>IDENTIFICATION</scope>
</reference>
<evidence type="ECO:0000256" key="1">
    <source>
        <dbReference type="SAM" id="SignalP"/>
    </source>
</evidence>
<evidence type="ECO:0000259" key="3">
    <source>
        <dbReference type="Pfam" id="PF18885"/>
    </source>
</evidence>
<proteinExistence type="predicted"/>
<dbReference type="WBParaSite" id="SPAL_0000456900.1">
    <property type="protein sequence ID" value="SPAL_0000456900.1"/>
    <property type="gene ID" value="SPAL_0000456900"/>
</dbReference>
<feature type="signal peptide" evidence="1">
    <location>
        <begin position="1"/>
        <end position="21"/>
    </location>
</feature>
<feature type="chain" id="PRO_5005894166" evidence="1">
    <location>
        <begin position="22"/>
        <end position="437"/>
    </location>
</feature>
<protein>
    <submittedName>
        <fullName evidence="5">Astacin domain-containing protein</fullName>
    </submittedName>
</protein>
<evidence type="ECO:0000259" key="2">
    <source>
        <dbReference type="Pfam" id="PF01400"/>
    </source>
</evidence>
<name>A0A0N5BEZ9_STREA</name>
<dbReference type="SUPFAM" id="SSF55486">
    <property type="entry name" value="Metalloproteases ('zincins'), catalytic domain"/>
    <property type="match status" value="1"/>
</dbReference>
<dbReference type="InterPro" id="IPR043708">
    <property type="entry name" value="DUF5648"/>
</dbReference>